<evidence type="ECO:0000256" key="3">
    <source>
        <dbReference type="ARBA" id="ARBA00022723"/>
    </source>
</evidence>
<feature type="chain" id="PRO_5005474603" evidence="9">
    <location>
        <begin position="21"/>
        <end position="491"/>
    </location>
</feature>
<evidence type="ECO:0000256" key="1">
    <source>
        <dbReference type="ARBA" id="ARBA00001971"/>
    </source>
</evidence>
<dbReference type="PRINTS" id="PR00463">
    <property type="entry name" value="EP450I"/>
</dbReference>
<evidence type="ECO:0000313" key="10">
    <source>
        <dbReference type="EMBL" id="ALA09303.1"/>
    </source>
</evidence>
<dbReference type="OrthoDB" id="1055148at2759"/>
<evidence type="ECO:0000256" key="6">
    <source>
        <dbReference type="ARBA" id="ARBA00023033"/>
    </source>
</evidence>
<dbReference type="GO" id="GO:0006805">
    <property type="term" value="P:xenobiotic metabolic process"/>
    <property type="evidence" value="ECO:0007669"/>
    <property type="project" value="TreeGrafter"/>
</dbReference>
<dbReference type="SMR" id="A0A0K2CTL6"/>
<keyword evidence="7 8" id="KW-0349">Heme</keyword>
<dbReference type="EMBL" id="KT159166">
    <property type="protein sequence ID" value="ALA09303.1"/>
    <property type="molecule type" value="mRNA"/>
</dbReference>
<dbReference type="PROSITE" id="PS00086">
    <property type="entry name" value="CYTOCHROME_P450"/>
    <property type="match status" value="1"/>
</dbReference>
<dbReference type="GO" id="GO:0008395">
    <property type="term" value="F:steroid hydroxylase activity"/>
    <property type="evidence" value="ECO:0007669"/>
    <property type="project" value="TreeGrafter"/>
</dbReference>
<dbReference type="RefSeq" id="XP_050695430.1">
    <property type="nucleotide sequence ID" value="XM_050839473.1"/>
</dbReference>
<dbReference type="RefSeq" id="XP_050695433.1">
    <property type="nucleotide sequence ID" value="XM_050839476.1"/>
</dbReference>
<keyword evidence="4 8" id="KW-0560">Oxidoreductase</keyword>
<evidence type="ECO:0000256" key="8">
    <source>
        <dbReference type="RuleBase" id="RU000461"/>
    </source>
</evidence>
<dbReference type="InterPro" id="IPR036396">
    <property type="entry name" value="Cyt_P450_sf"/>
</dbReference>
<dbReference type="KEGG" id="esn:126985077"/>
<accession>A0A0K2CTL6</accession>
<evidence type="ECO:0000256" key="2">
    <source>
        <dbReference type="ARBA" id="ARBA00010617"/>
    </source>
</evidence>
<keyword evidence="5 7" id="KW-0408">Iron</keyword>
<dbReference type="InterPro" id="IPR001128">
    <property type="entry name" value="Cyt_P450"/>
</dbReference>
<dbReference type="GO" id="GO:0005506">
    <property type="term" value="F:iron ion binding"/>
    <property type="evidence" value="ECO:0007669"/>
    <property type="project" value="InterPro"/>
</dbReference>
<evidence type="ECO:0000256" key="9">
    <source>
        <dbReference type="SAM" id="SignalP"/>
    </source>
</evidence>
<dbReference type="PANTHER" id="PTHR24300">
    <property type="entry name" value="CYTOCHROME P450 508A4-RELATED"/>
    <property type="match status" value="1"/>
</dbReference>
<comment type="cofactor">
    <cofactor evidence="1 7">
        <name>heme</name>
        <dbReference type="ChEBI" id="CHEBI:30413"/>
    </cofactor>
</comment>
<name>A0A0K2CTL6_ERISI</name>
<dbReference type="Gene3D" id="1.10.630.10">
    <property type="entry name" value="Cytochrome P450"/>
    <property type="match status" value="1"/>
</dbReference>
<reference evidence="10" key="1">
    <citation type="submission" date="2015-06" db="EMBL/GenBank/DDBJ databases">
        <title>Cloning, expression and functional analysis of CYP2 gene in the Eriocheir sinensis.</title>
        <authorList>
            <person name="He C."/>
            <person name="Gao X."/>
            <person name="Pu H."/>
        </authorList>
    </citation>
    <scope>NUCLEOTIDE SEQUENCE</scope>
</reference>
<comment type="similarity">
    <text evidence="2 8">Belongs to the cytochrome P450 family.</text>
</comment>
<feature type="signal peptide" evidence="9">
    <location>
        <begin position="1"/>
        <end position="20"/>
    </location>
</feature>
<evidence type="ECO:0000256" key="7">
    <source>
        <dbReference type="PIRSR" id="PIRSR602401-1"/>
    </source>
</evidence>
<dbReference type="InterPro" id="IPR050182">
    <property type="entry name" value="Cytochrome_P450_fam2"/>
</dbReference>
<protein>
    <submittedName>
        <fullName evidence="10">Cytochrome P450 CYP2</fullName>
    </submittedName>
</protein>
<dbReference type="InterPro" id="IPR017972">
    <property type="entry name" value="Cyt_P450_CS"/>
</dbReference>
<dbReference type="GO" id="GO:0016712">
    <property type="term" value="F:oxidoreductase activity, acting on paired donors, with incorporation or reduction of molecular oxygen, reduced flavin or flavoprotein as one donor, and incorporation of one atom of oxygen"/>
    <property type="evidence" value="ECO:0007669"/>
    <property type="project" value="TreeGrafter"/>
</dbReference>
<evidence type="ECO:0000256" key="4">
    <source>
        <dbReference type="ARBA" id="ARBA00023002"/>
    </source>
</evidence>
<dbReference type="AlphaFoldDB" id="A0A0K2CTL6"/>
<evidence type="ECO:0000256" key="5">
    <source>
        <dbReference type="ARBA" id="ARBA00023004"/>
    </source>
</evidence>
<dbReference type="RefSeq" id="XP_050695432.1">
    <property type="nucleotide sequence ID" value="XM_050839475.1"/>
</dbReference>
<dbReference type="PANTHER" id="PTHR24300:SF403">
    <property type="entry name" value="CYTOCHROME P450 306A1"/>
    <property type="match status" value="1"/>
</dbReference>
<dbReference type="GO" id="GO:0020037">
    <property type="term" value="F:heme binding"/>
    <property type="evidence" value="ECO:0007669"/>
    <property type="project" value="InterPro"/>
</dbReference>
<keyword evidence="6 8" id="KW-0503">Monooxygenase</keyword>
<dbReference type="FunFam" id="1.10.630.10:FF:000036">
    <property type="entry name" value="CYtochrome P450 family"/>
    <property type="match status" value="1"/>
</dbReference>
<keyword evidence="9" id="KW-0732">Signal</keyword>
<sequence length="491" mass="56159">MLVEALLFGALIFLLWQSFRKPPGLPPGRWGLPLVGYIPLTRKSLEDQIQDLQKQHGDIFLWRMGTQVMVFLNDYKLVKEAFSRPEFTDRPDWETFKIFEDPAVGIGSSNGLLWHNNRRFTLRQLRDLGMGKSKLVETIQHQALEFRKSIAKQAGKAAPIPHDLHVAVVNVIWQMVASKQFDAEDPRLKKFVKLMRDFLVASNRFAFKDFLPWLEYLMPAFLFKILIKHAEIVAIKESFFTYFFEEIEHHRATLDPDNPRDLMDGYLLEMEERKDDPETTCSDQDLAFLVFDLFFAGSETTTNTFNWVSGYLAGYPNVQQKLHAEIDAVLPKGVLATLADKPKMPYLEAIVNEVMRLSSLVNFGVQHAASTNTELGGYTIPKGTILSSSVFAIQSDSRYWDQPEKFMPERWLDEAGKFVSKKEGFLPFGVGKRACPGESLARMELFIFLTTIYQNFSIAPPPGTTVDLTPDTSGFFFHLPKFNDLIFTARQ</sequence>
<dbReference type="GO" id="GO:0005737">
    <property type="term" value="C:cytoplasm"/>
    <property type="evidence" value="ECO:0007669"/>
    <property type="project" value="TreeGrafter"/>
</dbReference>
<keyword evidence="3 7" id="KW-0479">Metal-binding</keyword>
<dbReference type="GeneID" id="126985077"/>
<proteinExistence type="evidence at transcript level"/>
<feature type="binding site" description="axial binding residue" evidence="7">
    <location>
        <position position="435"/>
    </location>
    <ligand>
        <name>heme</name>
        <dbReference type="ChEBI" id="CHEBI:30413"/>
    </ligand>
    <ligandPart>
        <name>Fe</name>
        <dbReference type="ChEBI" id="CHEBI:18248"/>
    </ligandPart>
</feature>
<organism evidence="10">
    <name type="scientific">Eriocheir sinensis</name>
    <name type="common">Chinese mitten crab</name>
    <dbReference type="NCBI Taxonomy" id="95602"/>
    <lineage>
        <taxon>Eukaryota</taxon>
        <taxon>Metazoa</taxon>
        <taxon>Ecdysozoa</taxon>
        <taxon>Arthropoda</taxon>
        <taxon>Crustacea</taxon>
        <taxon>Multicrustacea</taxon>
        <taxon>Malacostraca</taxon>
        <taxon>Eumalacostraca</taxon>
        <taxon>Eucarida</taxon>
        <taxon>Decapoda</taxon>
        <taxon>Pleocyemata</taxon>
        <taxon>Brachyura</taxon>
        <taxon>Eubrachyura</taxon>
        <taxon>Grapsoidea</taxon>
        <taxon>Varunidae</taxon>
        <taxon>Eriocheir</taxon>
    </lineage>
</organism>
<dbReference type="SUPFAM" id="SSF48264">
    <property type="entry name" value="Cytochrome P450"/>
    <property type="match status" value="1"/>
</dbReference>
<dbReference type="PRINTS" id="PR00385">
    <property type="entry name" value="P450"/>
</dbReference>
<dbReference type="Pfam" id="PF00067">
    <property type="entry name" value="p450"/>
    <property type="match status" value="1"/>
</dbReference>
<dbReference type="GO" id="GO:0006082">
    <property type="term" value="P:organic acid metabolic process"/>
    <property type="evidence" value="ECO:0007669"/>
    <property type="project" value="TreeGrafter"/>
</dbReference>
<dbReference type="InterPro" id="IPR002401">
    <property type="entry name" value="Cyt_P450_E_grp-I"/>
</dbReference>